<reference evidence="3" key="1">
    <citation type="submission" date="2021-06" db="EMBL/GenBank/DDBJ databases">
        <title>Elioraea tepida, sp. nov., a moderately thermophilic aerobic anoxygenic phototrophic bacterium isolated from an alkaline siliceous hot spring mat community in Yellowstone National Park, WY, USA.</title>
        <authorList>
            <person name="Saini M.K."/>
            <person name="Yoshida S."/>
            <person name="Sebastian A."/>
            <person name="Hirose S."/>
            <person name="Hara E."/>
            <person name="Tamaki H."/>
            <person name="Soulier N.T."/>
            <person name="Albert I."/>
            <person name="Hanada S."/>
            <person name="Bryant D.A."/>
            <person name="Tank M."/>
        </authorList>
    </citation>
    <scope>NUCLEOTIDE SEQUENCE</scope>
    <source>
        <strain evidence="3">MS-P2</strain>
    </source>
</reference>
<gene>
    <name evidence="3" type="ORF">KO353_05955</name>
</gene>
<sequence>MTAALSRELAWRFPLMRGEDVRAVQRALIRDGALSGTADGIFGPATHDAVVAFQRRLRARNPAIAVDGIVGRDTWSALFPTAASAEPAPGLAVPPPARAEGGDWRALIRPYVARLSVPHGAPQQATGGQSWRLAQGGVVVGGEQAPRRTRGEPETIRRIWRTFRAPIEKCAAAYGVPAELILATIATESGGDPRAVREEPGFVSDSATPHRVSAGLMQTLISTARETLAEPGLDRAALLDPETSLRAGTVYLRRQARLTNFDPPLVACAYNAGGLYPQAGEANPWKLRQYPIGTGRHADRFVAWFGDAVAVLKEDAPRPTTPCFAALL</sequence>
<feature type="domain" description="Peptidoglycan binding-like" evidence="2">
    <location>
        <begin position="17"/>
        <end position="78"/>
    </location>
</feature>
<name>A0A975YKS0_9PROT</name>
<dbReference type="InterPro" id="IPR002477">
    <property type="entry name" value="Peptidoglycan-bd-like"/>
</dbReference>
<proteinExistence type="predicted"/>
<dbReference type="EMBL" id="CP076448">
    <property type="protein sequence ID" value="QXM25747.1"/>
    <property type="molecule type" value="Genomic_DNA"/>
</dbReference>
<evidence type="ECO:0000313" key="4">
    <source>
        <dbReference type="Proteomes" id="UP000694001"/>
    </source>
</evidence>
<dbReference type="RefSeq" id="WP_218286799.1">
    <property type="nucleotide sequence ID" value="NZ_CP076448.1"/>
</dbReference>
<protein>
    <submittedName>
        <fullName evidence="3">Transglycosylase SLT domain-containing protein</fullName>
    </submittedName>
</protein>
<dbReference type="Pfam" id="PF01471">
    <property type="entry name" value="PG_binding_1"/>
    <property type="match status" value="1"/>
</dbReference>
<keyword evidence="4" id="KW-1185">Reference proteome</keyword>
<dbReference type="Pfam" id="PF01464">
    <property type="entry name" value="SLT"/>
    <property type="match status" value="1"/>
</dbReference>
<evidence type="ECO:0000259" key="1">
    <source>
        <dbReference type="Pfam" id="PF01464"/>
    </source>
</evidence>
<organism evidence="3 4">
    <name type="scientific">Elioraea tepida</name>
    <dbReference type="NCBI Taxonomy" id="2843330"/>
    <lineage>
        <taxon>Bacteria</taxon>
        <taxon>Pseudomonadati</taxon>
        <taxon>Pseudomonadota</taxon>
        <taxon>Alphaproteobacteria</taxon>
        <taxon>Acetobacterales</taxon>
        <taxon>Elioraeaceae</taxon>
        <taxon>Elioraea</taxon>
    </lineage>
</organism>
<accession>A0A975YKS0</accession>
<dbReference type="AlphaFoldDB" id="A0A975YKS0"/>
<dbReference type="InterPro" id="IPR008258">
    <property type="entry name" value="Transglycosylase_SLT_dom_1"/>
</dbReference>
<evidence type="ECO:0000259" key="2">
    <source>
        <dbReference type="Pfam" id="PF01471"/>
    </source>
</evidence>
<dbReference type="Proteomes" id="UP000694001">
    <property type="component" value="Chromosome"/>
</dbReference>
<evidence type="ECO:0000313" key="3">
    <source>
        <dbReference type="EMBL" id="QXM25747.1"/>
    </source>
</evidence>
<dbReference type="KEGG" id="elio:KO353_05955"/>
<feature type="domain" description="Transglycosylase SLT" evidence="1">
    <location>
        <begin position="167"/>
        <end position="274"/>
    </location>
</feature>